<dbReference type="Ensembl" id="ENSOSIT00000046319.1">
    <property type="protein sequence ID" value="ENSOSIP00000044019.1"/>
    <property type="gene ID" value="ENSOSIG00000021082.1"/>
</dbReference>
<evidence type="ECO:0000313" key="1">
    <source>
        <dbReference type="Ensembl" id="ENSOSIP00000044019.1"/>
    </source>
</evidence>
<sequence>SSFPRTPLSPSVSSSTFSCTASHLWILLSMRIRQKLASLSFLFLSRSSGRSGARPLDLRVLRILLPVTKCTWATPWDCSPFLL</sequence>
<proteinExistence type="predicted"/>
<organism evidence="1 2">
    <name type="scientific">Oryzias sinensis</name>
    <name type="common">Chinese medaka</name>
    <dbReference type="NCBI Taxonomy" id="183150"/>
    <lineage>
        <taxon>Eukaryota</taxon>
        <taxon>Metazoa</taxon>
        <taxon>Chordata</taxon>
        <taxon>Craniata</taxon>
        <taxon>Vertebrata</taxon>
        <taxon>Euteleostomi</taxon>
        <taxon>Actinopterygii</taxon>
        <taxon>Neopterygii</taxon>
        <taxon>Teleostei</taxon>
        <taxon>Neoteleostei</taxon>
        <taxon>Acanthomorphata</taxon>
        <taxon>Ovalentaria</taxon>
        <taxon>Atherinomorphae</taxon>
        <taxon>Beloniformes</taxon>
        <taxon>Adrianichthyidae</taxon>
        <taxon>Oryziinae</taxon>
        <taxon>Oryzias</taxon>
    </lineage>
</organism>
<name>A0A8C7ZIS6_9TELE</name>
<keyword evidence="2" id="KW-1185">Reference proteome</keyword>
<evidence type="ECO:0000313" key="2">
    <source>
        <dbReference type="Proteomes" id="UP000694383"/>
    </source>
</evidence>
<accession>A0A8C7ZIS6</accession>
<dbReference type="AlphaFoldDB" id="A0A8C7ZIS6"/>
<protein>
    <submittedName>
        <fullName evidence="1">Uncharacterized protein</fullName>
    </submittedName>
</protein>
<dbReference type="Proteomes" id="UP000694383">
    <property type="component" value="Unplaced"/>
</dbReference>
<reference evidence="1" key="1">
    <citation type="submission" date="2025-08" db="UniProtKB">
        <authorList>
            <consortium name="Ensembl"/>
        </authorList>
    </citation>
    <scope>IDENTIFICATION</scope>
</reference>
<reference evidence="1" key="2">
    <citation type="submission" date="2025-09" db="UniProtKB">
        <authorList>
            <consortium name="Ensembl"/>
        </authorList>
    </citation>
    <scope>IDENTIFICATION</scope>
</reference>